<name>A0AAV2NWW3_9HYME</name>
<dbReference type="Proteomes" id="UP001497644">
    <property type="component" value="Chromosome 5"/>
</dbReference>
<accession>A0AAV2NWW3</accession>
<dbReference type="Pfam" id="PF25325">
    <property type="entry name" value="EF-hand_EFHB_C"/>
    <property type="match status" value="1"/>
</dbReference>
<dbReference type="AlphaFoldDB" id="A0AAV2NWW3"/>
<evidence type="ECO:0000313" key="2">
    <source>
        <dbReference type="EMBL" id="CAL1684966.1"/>
    </source>
</evidence>
<evidence type="ECO:0000259" key="1">
    <source>
        <dbReference type="Pfam" id="PF25325"/>
    </source>
</evidence>
<dbReference type="InterPro" id="IPR057428">
    <property type="entry name" value="EFHB_EF-hand_C"/>
</dbReference>
<dbReference type="InterPro" id="IPR011992">
    <property type="entry name" value="EF-hand-dom_pair"/>
</dbReference>
<evidence type="ECO:0000313" key="3">
    <source>
        <dbReference type="Proteomes" id="UP001497644"/>
    </source>
</evidence>
<keyword evidence="3" id="KW-1185">Reference proteome</keyword>
<feature type="domain" description="EFHB C-terminal EF-hand" evidence="1">
    <location>
        <begin position="305"/>
        <end position="374"/>
    </location>
</feature>
<dbReference type="EMBL" id="OZ034828">
    <property type="protein sequence ID" value="CAL1684966.1"/>
    <property type="molecule type" value="Genomic_DNA"/>
</dbReference>
<sequence>MKQIAEIEECATVREDIARSWYRKSHNHYESSEQITRDYKKPFDKSDRFGKPTKERRLESRIGKRILTWINHEPITLVDRRQADFTERTRSLVGQVKDPKTSRLYVDVAHGKKSVKDKFDASDALRDSDLNEQTLFWWQCLRDLSNFRQKLKKRIPEVPFLDIEDELSHLDEKYVGVLPENKVFLIFEKYRISPNMEFLSPLMDTLQLREDGNINYRKLLNLLNWRCHLPVLPKIKQASLASSDYITTYGDSIGNVQATDSARNIVEIRVAGIPSERSDFAMTMLPRAGICPDRENLGDQTSVRCLISPSIFTRYGLTHIDLFKTRDREEMREIFENVGFEFPEDSFDAFWQEGQRKDCTGGVCVETFRELLAASDFVTKKVTCG</sequence>
<reference evidence="2" key="1">
    <citation type="submission" date="2024-04" db="EMBL/GenBank/DDBJ databases">
        <authorList>
            <consortium name="Molecular Ecology Group"/>
        </authorList>
    </citation>
    <scope>NUCLEOTIDE SEQUENCE</scope>
</reference>
<dbReference type="SUPFAM" id="SSF47473">
    <property type="entry name" value="EF-hand"/>
    <property type="match status" value="1"/>
</dbReference>
<proteinExistence type="predicted"/>
<organism evidence="2 3">
    <name type="scientific">Lasius platythorax</name>
    <dbReference type="NCBI Taxonomy" id="488582"/>
    <lineage>
        <taxon>Eukaryota</taxon>
        <taxon>Metazoa</taxon>
        <taxon>Ecdysozoa</taxon>
        <taxon>Arthropoda</taxon>
        <taxon>Hexapoda</taxon>
        <taxon>Insecta</taxon>
        <taxon>Pterygota</taxon>
        <taxon>Neoptera</taxon>
        <taxon>Endopterygota</taxon>
        <taxon>Hymenoptera</taxon>
        <taxon>Apocrita</taxon>
        <taxon>Aculeata</taxon>
        <taxon>Formicoidea</taxon>
        <taxon>Formicidae</taxon>
        <taxon>Formicinae</taxon>
        <taxon>Lasius</taxon>
        <taxon>Lasius</taxon>
    </lineage>
</organism>
<protein>
    <recommendedName>
        <fullName evidence="1">EFHB C-terminal EF-hand domain-containing protein</fullName>
    </recommendedName>
</protein>
<gene>
    <name evidence="2" type="ORF">LPLAT_LOCUS10471</name>
</gene>